<keyword evidence="6" id="KW-1015">Disulfide bond</keyword>
<accession>A0A6N2KX07</accession>
<keyword evidence="4" id="KW-0472">Membrane</keyword>
<dbReference type="PRINTS" id="PR00382">
    <property type="entry name" value="LIPIDTRNSFER"/>
</dbReference>
<dbReference type="InterPro" id="IPR016140">
    <property type="entry name" value="Bifunc_inhib/LTP/seed_store"/>
</dbReference>
<gene>
    <name evidence="12" type="ORF">SVIM_LOCUS109492</name>
</gene>
<evidence type="ECO:0000313" key="12">
    <source>
        <dbReference type="EMBL" id="VFU29655.1"/>
    </source>
</evidence>
<dbReference type="InterPro" id="IPR043325">
    <property type="entry name" value="LTSS"/>
</dbReference>
<evidence type="ECO:0000256" key="2">
    <source>
        <dbReference type="ARBA" id="ARBA00009748"/>
    </source>
</evidence>
<feature type="chain" id="PRO_5026724529" description="Bifunctional inhibitor/plant lipid transfer protein/seed storage helical domain-containing protein" evidence="10">
    <location>
        <begin position="24"/>
        <end position="233"/>
    </location>
</feature>
<dbReference type="SUPFAM" id="SSF47699">
    <property type="entry name" value="Bifunctional inhibitor/lipid-transfer protein/seed storage 2S albumin"/>
    <property type="match status" value="1"/>
</dbReference>
<evidence type="ECO:0000256" key="7">
    <source>
        <dbReference type="ARBA" id="ARBA00023180"/>
    </source>
</evidence>
<feature type="signal peptide" evidence="10">
    <location>
        <begin position="1"/>
        <end position="23"/>
    </location>
</feature>
<dbReference type="Pfam" id="PF14368">
    <property type="entry name" value="LTP_2"/>
    <property type="match status" value="1"/>
</dbReference>
<evidence type="ECO:0000256" key="1">
    <source>
        <dbReference type="ARBA" id="ARBA00004609"/>
    </source>
</evidence>
<dbReference type="PANTHER" id="PTHR33044">
    <property type="entry name" value="BIFUNCTIONAL INHIBITOR/LIPID-TRANSFER PROTEIN/SEED STORAGE 2S ALBUMIN SUPERFAMILY PROTEIN-RELATED"/>
    <property type="match status" value="1"/>
</dbReference>
<evidence type="ECO:0000256" key="8">
    <source>
        <dbReference type="ARBA" id="ARBA00023288"/>
    </source>
</evidence>
<feature type="domain" description="Bifunctional inhibitor/plant lipid transfer protein/seed storage helical" evidence="11">
    <location>
        <begin position="29"/>
        <end position="104"/>
    </location>
</feature>
<comment type="subcellular location">
    <subcellularLocation>
        <location evidence="1">Cell membrane</location>
        <topology evidence="1">Lipid-anchor</topology>
        <topology evidence="1">GPI-anchor</topology>
    </subcellularLocation>
</comment>
<dbReference type="EMBL" id="CAADRP010000557">
    <property type="protein sequence ID" value="VFU29655.1"/>
    <property type="molecule type" value="Genomic_DNA"/>
</dbReference>
<evidence type="ECO:0000256" key="3">
    <source>
        <dbReference type="ARBA" id="ARBA00022475"/>
    </source>
</evidence>
<dbReference type="InterPro" id="IPR000528">
    <property type="entry name" value="Plant_nsLTP"/>
</dbReference>
<sequence length="233" mass="23888">MEGLKVIKLMAALSTLMVISVNGQISTPCTMSMISSFTPCINFITGSTNGSPPTASCCGSFRSLMSTGMDCACLLLTANVPVQLPINRTLAISLPRACSVPVQCKASGTPLPAPGPVLLGPTLPPPAAPAAAPSSERVSKAVALAPAPESEITLPSALAPAPESEITLPSALAPAPESEMTLPLTPASPPEEVEAPQTTEGIRPVLFPSSSHVSQPSFLLIFLAIMVAVKKFY</sequence>
<evidence type="ECO:0000256" key="9">
    <source>
        <dbReference type="SAM" id="MobiDB-lite"/>
    </source>
</evidence>
<proteinExistence type="inferred from homology"/>
<feature type="region of interest" description="Disordered" evidence="9">
    <location>
        <begin position="175"/>
        <end position="194"/>
    </location>
</feature>
<evidence type="ECO:0000256" key="4">
    <source>
        <dbReference type="ARBA" id="ARBA00022622"/>
    </source>
</evidence>
<keyword evidence="3" id="KW-1003">Cell membrane</keyword>
<keyword evidence="4" id="KW-0336">GPI-anchor</keyword>
<dbReference type="GO" id="GO:0006869">
    <property type="term" value="P:lipid transport"/>
    <property type="evidence" value="ECO:0007669"/>
    <property type="project" value="InterPro"/>
</dbReference>
<dbReference type="AlphaFoldDB" id="A0A6N2KX07"/>
<keyword evidence="5 10" id="KW-0732">Signal</keyword>
<evidence type="ECO:0000256" key="10">
    <source>
        <dbReference type="SAM" id="SignalP"/>
    </source>
</evidence>
<keyword evidence="7" id="KW-0325">Glycoprotein</keyword>
<comment type="similarity">
    <text evidence="2">Belongs to the plant LTP family.</text>
</comment>
<dbReference type="CDD" id="cd00010">
    <property type="entry name" value="AAI_LTSS"/>
    <property type="match status" value="1"/>
</dbReference>
<dbReference type="GO" id="GO:0005886">
    <property type="term" value="C:plasma membrane"/>
    <property type="evidence" value="ECO:0007669"/>
    <property type="project" value="UniProtKB-SubCell"/>
</dbReference>
<dbReference type="Gene3D" id="1.10.110.10">
    <property type="entry name" value="Plant lipid-transfer and hydrophobic proteins"/>
    <property type="match status" value="1"/>
</dbReference>
<evidence type="ECO:0000256" key="5">
    <source>
        <dbReference type="ARBA" id="ARBA00022729"/>
    </source>
</evidence>
<reference evidence="12" key="1">
    <citation type="submission" date="2019-03" db="EMBL/GenBank/DDBJ databases">
        <authorList>
            <person name="Mank J."/>
            <person name="Almeida P."/>
        </authorList>
    </citation>
    <scope>NUCLEOTIDE SEQUENCE</scope>
    <source>
        <strain evidence="12">78183</strain>
    </source>
</reference>
<dbReference type="SMART" id="SM00499">
    <property type="entry name" value="AAI"/>
    <property type="match status" value="1"/>
</dbReference>
<protein>
    <recommendedName>
        <fullName evidence="11">Bifunctional inhibitor/plant lipid transfer protein/seed storage helical domain-containing protein</fullName>
    </recommendedName>
</protein>
<organism evidence="12">
    <name type="scientific">Salix viminalis</name>
    <name type="common">Common osier</name>
    <name type="synonym">Basket willow</name>
    <dbReference type="NCBI Taxonomy" id="40686"/>
    <lineage>
        <taxon>Eukaryota</taxon>
        <taxon>Viridiplantae</taxon>
        <taxon>Streptophyta</taxon>
        <taxon>Embryophyta</taxon>
        <taxon>Tracheophyta</taxon>
        <taxon>Spermatophyta</taxon>
        <taxon>Magnoliopsida</taxon>
        <taxon>eudicotyledons</taxon>
        <taxon>Gunneridae</taxon>
        <taxon>Pentapetalae</taxon>
        <taxon>rosids</taxon>
        <taxon>fabids</taxon>
        <taxon>Malpighiales</taxon>
        <taxon>Salicaceae</taxon>
        <taxon>Saliceae</taxon>
        <taxon>Salix</taxon>
    </lineage>
</organism>
<dbReference type="GO" id="GO:0098552">
    <property type="term" value="C:side of membrane"/>
    <property type="evidence" value="ECO:0007669"/>
    <property type="project" value="UniProtKB-KW"/>
</dbReference>
<dbReference type="InterPro" id="IPR036312">
    <property type="entry name" value="Bifun_inhib/LTP/seed_sf"/>
</dbReference>
<evidence type="ECO:0000256" key="6">
    <source>
        <dbReference type="ARBA" id="ARBA00023157"/>
    </source>
</evidence>
<evidence type="ECO:0000259" key="11">
    <source>
        <dbReference type="SMART" id="SM00499"/>
    </source>
</evidence>
<keyword evidence="8" id="KW-0449">Lipoprotein</keyword>
<name>A0A6N2KX07_SALVM</name>
<dbReference type="GO" id="GO:0008289">
    <property type="term" value="F:lipid binding"/>
    <property type="evidence" value="ECO:0007669"/>
    <property type="project" value="InterPro"/>
</dbReference>